<evidence type="ECO:0000256" key="3">
    <source>
        <dbReference type="SAM" id="MobiDB-lite"/>
    </source>
</evidence>
<comment type="subunit">
    <text evidence="2">Component of the RNA polymerase III (Pol III) complex consisting of 17 subunits.</text>
</comment>
<dbReference type="Gene3D" id="1.10.10.10">
    <property type="entry name" value="Winged helix-like DNA-binding domain superfamily/Winged helix DNA-binding domain"/>
    <property type="match status" value="3"/>
</dbReference>
<comment type="function">
    <text evidence="2">DNA-dependent RNA polymerase catalyzes the transcription of DNA into RNA using the four ribonucleoside triphosphates as substrates. Specific core component of RNA polymerase III which synthesizes small RNAs, such as 5S rRNA and tRNAs.</text>
</comment>
<evidence type="ECO:0000259" key="5">
    <source>
        <dbReference type="Pfam" id="PF08221"/>
    </source>
</evidence>
<dbReference type="InterPro" id="IPR013197">
    <property type="entry name" value="RNA_pol_III_RPC82-rel_HTH"/>
</dbReference>
<evidence type="ECO:0000313" key="7">
    <source>
        <dbReference type="Proteomes" id="UP001642483"/>
    </source>
</evidence>
<keyword evidence="2" id="KW-0240">DNA-directed RNA polymerase</keyword>
<dbReference type="PANTHER" id="PTHR12949">
    <property type="entry name" value="RNA POLYMERASE III DNA DIRECTED -RELATED"/>
    <property type="match status" value="1"/>
</dbReference>
<reference evidence="6 7" key="1">
    <citation type="submission" date="2024-02" db="EMBL/GenBank/DDBJ databases">
        <authorList>
            <person name="Daric V."/>
            <person name="Darras S."/>
        </authorList>
    </citation>
    <scope>NUCLEOTIDE SEQUENCE [LARGE SCALE GENOMIC DNA]</scope>
</reference>
<organism evidence="6 7">
    <name type="scientific">Clavelina lepadiformis</name>
    <name type="common">Light-bulb sea squirt</name>
    <name type="synonym">Ascidia lepadiformis</name>
    <dbReference type="NCBI Taxonomy" id="159417"/>
    <lineage>
        <taxon>Eukaryota</taxon>
        <taxon>Metazoa</taxon>
        <taxon>Chordata</taxon>
        <taxon>Tunicata</taxon>
        <taxon>Ascidiacea</taxon>
        <taxon>Aplousobranchia</taxon>
        <taxon>Clavelinidae</taxon>
        <taxon>Clavelina</taxon>
    </lineage>
</organism>
<feature type="region of interest" description="Disordered" evidence="3">
    <location>
        <begin position="193"/>
        <end position="212"/>
    </location>
</feature>
<dbReference type="EMBL" id="CAWYQH010000111">
    <property type="protein sequence ID" value="CAK8689986.1"/>
    <property type="molecule type" value="Genomic_DNA"/>
</dbReference>
<name>A0ABP0GGJ2_CLALP</name>
<feature type="domain" description="RNA polymerase III subunit RPC82-related helix-turn-helix" evidence="5">
    <location>
        <begin position="7"/>
        <end position="65"/>
    </location>
</feature>
<dbReference type="Proteomes" id="UP001642483">
    <property type="component" value="Unassembled WGS sequence"/>
</dbReference>
<evidence type="ECO:0000256" key="1">
    <source>
        <dbReference type="ARBA" id="ARBA00007206"/>
    </source>
</evidence>
<dbReference type="Pfam" id="PF08221">
    <property type="entry name" value="HTH_9"/>
    <property type="match status" value="1"/>
</dbReference>
<comment type="similarity">
    <text evidence="1 2">Belongs to the eukaryotic RPC3/POLR3C RNA polymerase subunit family.</text>
</comment>
<dbReference type="PANTHER" id="PTHR12949:SF0">
    <property type="entry name" value="DNA-DIRECTED RNA POLYMERASE III SUBUNIT RPC3"/>
    <property type="match status" value="1"/>
</dbReference>
<proteinExistence type="inferred from homology"/>
<dbReference type="InterPro" id="IPR036388">
    <property type="entry name" value="WH-like_DNA-bd_sf"/>
</dbReference>
<dbReference type="InterPro" id="IPR039748">
    <property type="entry name" value="RPC3"/>
</dbReference>
<accession>A0ABP0GGJ2</accession>
<sequence>MCSKESHLCEELICEHYGNLVAKVAGYLCRNGWQLLRSIASGTKLKHDQIRKALCVLIQHKLVQFQMRKQIIEYKADIKSIVNLIFYPRMIYTAKLLYGDIAELIVEETLFLGIGLMSEILKRVLDRWQNSTQEENKVDKVQKAFQDLVHTHFLQREPELWITDDNGDDVIPTFSSTKENLYRIPLISENTLKRQRSEENEGEPQAKRQKKCGEVDDDGIYWSINIQRFEQYFRDQAIVSAATRKHGQACGEIVRAMLRISEVTTLSDAWKTQLVSAAEIFRALPPNYTLSAEVRKTQRESLKKI</sequence>
<comment type="subcellular location">
    <subcellularLocation>
        <location evidence="2">Nucleus</location>
    </subcellularLocation>
</comment>
<feature type="domain" description="RNA polymerase III Rpc82 C -terminal" evidence="4">
    <location>
        <begin position="176"/>
        <end position="298"/>
    </location>
</feature>
<dbReference type="Pfam" id="PF05645">
    <property type="entry name" value="RNA_pol_Rpc82"/>
    <property type="match status" value="1"/>
</dbReference>
<gene>
    <name evidence="6" type="ORF">CVLEPA_LOCUS22638</name>
</gene>
<keyword evidence="2" id="KW-0539">Nucleus</keyword>
<keyword evidence="7" id="KW-1185">Reference proteome</keyword>
<evidence type="ECO:0000256" key="2">
    <source>
        <dbReference type="RuleBase" id="RU367076"/>
    </source>
</evidence>
<keyword evidence="2" id="KW-0804">Transcription</keyword>
<evidence type="ECO:0000259" key="4">
    <source>
        <dbReference type="Pfam" id="PF05645"/>
    </source>
</evidence>
<comment type="caution">
    <text evidence="6">The sequence shown here is derived from an EMBL/GenBank/DDBJ whole genome shotgun (WGS) entry which is preliminary data.</text>
</comment>
<protein>
    <recommendedName>
        <fullName evidence="2">DNA-directed RNA polymerase III subunit RPC3</fullName>
        <shortName evidence="2">RNA polymerase III subunit C3</shortName>
    </recommendedName>
</protein>
<dbReference type="InterPro" id="IPR008806">
    <property type="entry name" value="RNA_pol_III_Rpc82_C"/>
</dbReference>
<evidence type="ECO:0000313" key="6">
    <source>
        <dbReference type="EMBL" id="CAK8689986.1"/>
    </source>
</evidence>